<name>A0A498SDZ3_ACAVI</name>
<gene>
    <name evidence="1" type="ORF">NAV_LOCUS4655</name>
</gene>
<evidence type="ECO:0000313" key="1">
    <source>
        <dbReference type="EMBL" id="VBB29864.1"/>
    </source>
</evidence>
<dbReference type="STRING" id="6277.A0A498SDZ3"/>
<dbReference type="EMBL" id="UPTC01000720">
    <property type="protein sequence ID" value="VBB29864.1"/>
    <property type="molecule type" value="Genomic_DNA"/>
</dbReference>
<keyword evidence="2" id="KW-1185">Reference proteome</keyword>
<reference evidence="1 2" key="1">
    <citation type="submission" date="2018-08" db="EMBL/GenBank/DDBJ databases">
        <authorList>
            <person name="Laetsch R D."/>
            <person name="Stevens L."/>
            <person name="Kumar S."/>
            <person name="Blaxter L. M."/>
        </authorList>
    </citation>
    <scope>NUCLEOTIDE SEQUENCE [LARGE SCALE GENOMIC DNA]</scope>
</reference>
<protein>
    <submittedName>
        <fullName evidence="1">Uncharacterized protein</fullName>
    </submittedName>
</protein>
<dbReference type="OrthoDB" id="5825062at2759"/>
<evidence type="ECO:0000313" key="2">
    <source>
        <dbReference type="Proteomes" id="UP000276991"/>
    </source>
</evidence>
<dbReference type="AlphaFoldDB" id="A0A498SDZ3"/>
<sequence length="102" mass="11947">MNNQPITNEQTATKHKEWLSKSQRIKIGNSWNRVTKAFGERHTAFQGRGFDPGYWDTFNDCMRQTVSLWSRDTWDMLISFVLQPSLMTHITSALVLRPSNWT</sequence>
<organism evidence="1 2">
    <name type="scientific">Acanthocheilonema viteae</name>
    <name type="common">Filarial nematode worm</name>
    <name type="synonym">Dipetalonema viteae</name>
    <dbReference type="NCBI Taxonomy" id="6277"/>
    <lineage>
        <taxon>Eukaryota</taxon>
        <taxon>Metazoa</taxon>
        <taxon>Ecdysozoa</taxon>
        <taxon>Nematoda</taxon>
        <taxon>Chromadorea</taxon>
        <taxon>Rhabditida</taxon>
        <taxon>Spirurina</taxon>
        <taxon>Spiruromorpha</taxon>
        <taxon>Filarioidea</taxon>
        <taxon>Onchocercidae</taxon>
        <taxon>Acanthocheilonema</taxon>
    </lineage>
</organism>
<dbReference type="Proteomes" id="UP000276991">
    <property type="component" value="Unassembled WGS sequence"/>
</dbReference>
<accession>A0A498SDZ3</accession>
<proteinExistence type="predicted"/>